<protein>
    <recommendedName>
        <fullName evidence="4">Shikimate dehydrogenase (NADP(+))</fullName>
        <shortName evidence="4">SDH</shortName>
        <ecNumber evidence="4">1.1.1.25</ecNumber>
    </recommendedName>
</protein>
<feature type="binding site" evidence="4">
    <location>
        <position position="276"/>
    </location>
    <ligand>
        <name>shikimate</name>
        <dbReference type="ChEBI" id="CHEBI:36208"/>
    </ligand>
</feature>
<evidence type="ECO:0000313" key="7">
    <source>
        <dbReference type="EMBL" id="SMH29073.1"/>
    </source>
</evidence>
<dbReference type="Pfam" id="PF08501">
    <property type="entry name" value="Shikimate_dh_N"/>
    <property type="match status" value="1"/>
</dbReference>
<dbReference type="GO" id="GO:0009073">
    <property type="term" value="P:aromatic amino acid family biosynthetic process"/>
    <property type="evidence" value="ECO:0007669"/>
    <property type="project" value="UniProtKB-KW"/>
</dbReference>
<evidence type="ECO:0000256" key="3">
    <source>
        <dbReference type="ARBA" id="ARBA00023141"/>
    </source>
</evidence>
<accession>A0A1X7MW12</accession>
<dbReference type="GO" id="GO:0004764">
    <property type="term" value="F:shikimate 3-dehydrogenase (NADP+) activity"/>
    <property type="evidence" value="ECO:0007669"/>
    <property type="project" value="UniProtKB-UniRule"/>
</dbReference>
<feature type="binding site" evidence="4">
    <location>
        <position position="91"/>
    </location>
    <ligand>
        <name>shikimate</name>
        <dbReference type="ChEBI" id="CHEBI:36208"/>
    </ligand>
</feature>
<name>A0A1X7MW12_9HYPH</name>
<comment type="caution">
    <text evidence="4">Lacks conserved residue(s) required for the propagation of feature annotation.</text>
</comment>
<evidence type="ECO:0000259" key="5">
    <source>
        <dbReference type="Pfam" id="PF08501"/>
    </source>
</evidence>
<feature type="binding site" evidence="4">
    <location>
        <begin position="39"/>
        <end position="41"/>
    </location>
    <ligand>
        <name>shikimate</name>
        <dbReference type="ChEBI" id="CHEBI:36208"/>
    </ligand>
</feature>
<dbReference type="InterPro" id="IPR041121">
    <property type="entry name" value="SDH_C"/>
</dbReference>
<feature type="binding site" evidence="4">
    <location>
        <position position="248"/>
    </location>
    <ligand>
        <name>shikimate</name>
        <dbReference type="ChEBI" id="CHEBI:36208"/>
    </ligand>
</feature>
<dbReference type="AlphaFoldDB" id="A0A1X7MW12"/>
<comment type="pathway">
    <text evidence="1 4">Metabolic intermediate biosynthesis; chorismate biosynthesis; chorismate from D-erythrose 4-phosphate and phosphoenolpyruvate: step 4/7.</text>
</comment>
<dbReference type="NCBIfam" id="NF001319">
    <property type="entry name" value="PRK00258.3-3"/>
    <property type="match status" value="1"/>
</dbReference>
<dbReference type="InterPro" id="IPR036291">
    <property type="entry name" value="NAD(P)-bd_dom_sf"/>
</dbReference>
<dbReference type="NCBIfam" id="NF009201">
    <property type="entry name" value="PRK12549.1"/>
    <property type="match status" value="1"/>
</dbReference>
<dbReference type="EMBL" id="FXBL01000004">
    <property type="protein sequence ID" value="SMH29073.1"/>
    <property type="molecule type" value="Genomic_DNA"/>
</dbReference>
<dbReference type="SUPFAM" id="SSF53223">
    <property type="entry name" value="Aminoacid dehydrogenase-like, N-terminal domain"/>
    <property type="match status" value="1"/>
</dbReference>
<feature type="binding site" evidence="4">
    <location>
        <position position="131"/>
    </location>
    <ligand>
        <name>shikimate</name>
        <dbReference type="ChEBI" id="CHEBI:36208"/>
    </ligand>
</feature>
<evidence type="ECO:0000259" key="6">
    <source>
        <dbReference type="Pfam" id="PF18317"/>
    </source>
</evidence>
<dbReference type="PANTHER" id="PTHR21089">
    <property type="entry name" value="SHIKIMATE DEHYDROGENASE"/>
    <property type="match status" value="1"/>
</dbReference>
<comment type="catalytic activity">
    <reaction evidence="4">
        <text>shikimate + NADP(+) = 3-dehydroshikimate + NADPH + H(+)</text>
        <dbReference type="Rhea" id="RHEA:17737"/>
        <dbReference type="ChEBI" id="CHEBI:15378"/>
        <dbReference type="ChEBI" id="CHEBI:16630"/>
        <dbReference type="ChEBI" id="CHEBI:36208"/>
        <dbReference type="ChEBI" id="CHEBI:57783"/>
        <dbReference type="ChEBI" id="CHEBI:58349"/>
        <dbReference type="EC" id="1.1.1.25"/>
    </reaction>
</comment>
<comment type="similarity">
    <text evidence="4">Belongs to the shikimate dehydrogenase family.</text>
</comment>
<feature type="domain" description="SDH C-terminal" evidence="6">
    <location>
        <begin position="269"/>
        <end position="296"/>
    </location>
</feature>
<dbReference type="EC" id="1.1.1.25" evidence="4"/>
<dbReference type="Gene3D" id="3.40.50.720">
    <property type="entry name" value="NAD(P)-binding Rossmann-like Domain"/>
    <property type="match status" value="1"/>
</dbReference>
<dbReference type="InterPro" id="IPR013708">
    <property type="entry name" value="Shikimate_DH-bd_N"/>
</dbReference>
<feature type="binding site" evidence="4">
    <location>
        <position position="269"/>
    </location>
    <ligand>
        <name>NADP(+)</name>
        <dbReference type="ChEBI" id="CHEBI:58349"/>
    </ligand>
</feature>
<dbReference type="GO" id="GO:0050661">
    <property type="term" value="F:NADP binding"/>
    <property type="evidence" value="ECO:0007669"/>
    <property type="project" value="TreeGrafter"/>
</dbReference>
<proteinExistence type="inferred from homology"/>
<dbReference type="HAMAP" id="MF_00222">
    <property type="entry name" value="Shikimate_DH_AroE"/>
    <property type="match status" value="1"/>
</dbReference>
<keyword evidence="4" id="KW-0521">NADP</keyword>
<dbReference type="Gene3D" id="3.40.50.10860">
    <property type="entry name" value="Leucine Dehydrogenase, chain A, domain 1"/>
    <property type="match status" value="1"/>
</dbReference>
<dbReference type="Pfam" id="PF18317">
    <property type="entry name" value="SDH_C"/>
    <property type="match status" value="1"/>
</dbReference>
<evidence type="ECO:0000313" key="8">
    <source>
        <dbReference type="Proteomes" id="UP000193083"/>
    </source>
</evidence>
<keyword evidence="2 4" id="KW-0560">Oxidoreductase</keyword>
<feature type="binding site" evidence="4">
    <location>
        <position position="246"/>
    </location>
    <ligand>
        <name>NADP(+)</name>
        <dbReference type="ChEBI" id="CHEBI:58349"/>
    </ligand>
</feature>
<dbReference type="GO" id="GO:0005829">
    <property type="term" value="C:cytosol"/>
    <property type="evidence" value="ECO:0007669"/>
    <property type="project" value="TreeGrafter"/>
</dbReference>
<feature type="domain" description="Shikimate dehydrogenase substrate binding N-terminal" evidence="5">
    <location>
        <begin position="31"/>
        <end position="118"/>
    </location>
</feature>
<evidence type="ECO:0000256" key="1">
    <source>
        <dbReference type="ARBA" id="ARBA00004871"/>
    </source>
</evidence>
<dbReference type="Proteomes" id="UP000193083">
    <property type="component" value="Unassembled WGS sequence"/>
</dbReference>
<dbReference type="GO" id="GO:0008652">
    <property type="term" value="P:amino acid biosynthetic process"/>
    <property type="evidence" value="ECO:0007669"/>
    <property type="project" value="UniProtKB-KW"/>
</dbReference>
<reference evidence="8" key="1">
    <citation type="submission" date="2017-04" db="EMBL/GenBank/DDBJ databases">
        <authorList>
            <person name="Varghese N."/>
            <person name="Submissions S."/>
        </authorList>
    </citation>
    <scope>NUCLEOTIDE SEQUENCE [LARGE SCALE GENOMIC DNA]</scope>
    <source>
        <strain evidence="8">B5P</strain>
    </source>
</reference>
<evidence type="ECO:0000256" key="2">
    <source>
        <dbReference type="ARBA" id="ARBA00023002"/>
    </source>
</evidence>
<dbReference type="GO" id="GO:0019632">
    <property type="term" value="P:shikimate metabolic process"/>
    <property type="evidence" value="ECO:0007669"/>
    <property type="project" value="TreeGrafter"/>
</dbReference>
<keyword evidence="3 4" id="KW-0057">Aromatic amino acid biosynthesis</keyword>
<gene>
    <name evidence="4" type="primary">aroE</name>
    <name evidence="7" type="ORF">SAMN02982922_0848</name>
</gene>
<dbReference type="PANTHER" id="PTHR21089:SF1">
    <property type="entry name" value="BIFUNCTIONAL 3-DEHYDROQUINATE DEHYDRATASE_SHIKIMATE DEHYDROGENASE, CHLOROPLASTIC"/>
    <property type="match status" value="1"/>
</dbReference>
<comment type="subunit">
    <text evidence="4">Homodimer.</text>
</comment>
<dbReference type="SUPFAM" id="SSF51735">
    <property type="entry name" value="NAD(P)-binding Rossmann-fold domains"/>
    <property type="match status" value="1"/>
</dbReference>
<dbReference type="RefSeq" id="WP_244561657.1">
    <property type="nucleotide sequence ID" value="NZ_FXBL01000004.1"/>
</dbReference>
<sequence>MTTVADAIAGMLRALAGPRGVRRDGSITIGLIGRGIQLSRSPIMHELEARRLGLDCVYHLLDFDRFGLPDSALGEVVQAAATAGFAGVNVTHPFKQAVLPFVDELSINAASIGAVNTLVFSAGRVKGHNTDCWGFAESFRDGLPGAAVSRVAQFGAGGAGVAVARALIDLGVGELIVVDNDRARASALAERMSANGTTRIRTETDHAVAVQSVEGIVNCTPVGMAKYPGTPFAVSLLAQRQWVADIIYFPAETELLRAARALGCRVLPGAGMAVYQAVRAFELFTGRAADRSAMAEHFGAAA</sequence>
<evidence type="ECO:0000256" key="4">
    <source>
        <dbReference type="HAMAP-Rule" id="MF_00222"/>
    </source>
</evidence>
<comment type="function">
    <text evidence="4">Involved in the biosynthesis of the chorismate, which leads to the biosynthesis of aromatic amino acids. Catalyzes the reversible NADPH linked reduction of 3-dehydroshikimate (DHSA) to yield shikimate (SA).</text>
</comment>
<feature type="active site" description="Proton acceptor" evidence="4">
    <location>
        <position position="95"/>
    </location>
</feature>
<keyword evidence="8" id="KW-1185">Reference proteome</keyword>
<dbReference type="UniPathway" id="UPA00053">
    <property type="reaction ID" value="UER00087"/>
</dbReference>
<feature type="binding site" evidence="4">
    <location>
        <begin position="155"/>
        <end position="159"/>
    </location>
    <ligand>
        <name>NADP(+)</name>
        <dbReference type="ChEBI" id="CHEBI:58349"/>
    </ligand>
</feature>
<organism evidence="7 8">
    <name type="scientific">Mesorhizobium australicum</name>
    <dbReference type="NCBI Taxonomy" id="536018"/>
    <lineage>
        <taxon>Bacteria</taxon>
        <taxon>Pseudomonadati</taxon>
        <taxon>Pseudomonadota</taxon>
        <taxon>Alphaproteobacteria</taxon>
        <taxon>Hyphomicrobiales</taxon>
        <taxon>Phyllobacteriaceae</taxon>
        <taxon>Mesorhizobium</taxon>
    </lineage>
</organism>
<dbReference type="GO" id="GO:0009423">
    <property type="term" value="P:chorismate biosynthetic process"/>
    <property type="evidence" value="ECO:0007669"/>
    <property type="project" value="UniProtKB-UniRule"/>
</dbReference>
<feature type="binding site" evidence="4">
    <location>
        <position position="116"/>
    </location>
    <ligand>
        <name>shikimate</name>
        <dbReference type="ChEBI" id="CHEBI:36208"/>
    </ligand>
</feature>
<dbReference type="CDD" id="cd01065">
    <property type="entry name" value="NAD_bind_Shikimate_DH"/>
    <property type="match status" value="1"/>
</dbReference>
<dbReference type="InterPro" id="IPR046346">
    <property type="entry name" value="Aminoacid_DH-like_N_sf"/>
</dbReference>
<keyword evidence="4" id="KW-0028">Amino-acid biosynthesis</keyword>
<dbReference type="InterPro" id="IPR022893">
    <property type="entry name" value="Shikimate_DH_fam"/>
</dbReference>